<accession>I2CS44</accession>
<dbReference type="AlphaFoldDB" id="I2CS44"/>
<gene>
    <name evidence="1" type="ORF">NGATSA_3046100</name>
</gene>
<name>I2CS44_NANGC</name>
<evidence type="ECO:0000313" key="1">
    <source>
        <dbReference type="EMBL" id="AFJ69727.1"/>
    </source>
</evidence>
<reference evidence="1" key="2">
    <citation type="journal article" date="2012" name="Nat. Commun.">
        <title>Draft genome sequence and genetic transformation of the oleaginous alga Nannochloropis gaditana.</title>
        <authorList>
            <person name="Radakovits R."/>
            <person name="Jinkerson R.E."/>
            <person name="Fuerstenberg S.I."/>
            <person name="Tae H."/>
            <person name="Settlage R.E."/>
            <person name="Boore J.L."/>
            <person name="Posewitz M.C."/>
        </authorList>
    </citation>
    <scope>NUCLEOTIDE SEQUENCE</scope>
    <source>
        <strain evidence="1">CCMP526</strain>
    </source>
</reference>
<proteinExistence type="evidence at transcript level"/>
<protein>
    <submittedName>
        <fullName evidence="1">Uncharacterized protein</fullName>
    </submittedName>
</protein>
<organism evidence="1">
    <name type="scientific">Nannochloropsis gaditana (strain CCMP526)</name>
    <name type="common">Green microalga</name>
    <name type="synonym">Microchloropsis gaditana</name>
    <dbReference type="NCBI Taxonomy" id="1093141"/>
    <lineage>
        <taxon>Eukaryota</taxon>
        <taxon>Sar</taxon>
        <taxon>Stramenopiles</taxon>
        <taxon>Ochrophyta</taxon>
        <taxon>Eustigmatophyceae</taxon>
        <taxon>Eustigmatales</taxon>
        <taxon>Monodopsidaceae</taxon>
        <taxon>Nannochloropsis</taxon>
    </lineage>
</organism>
<dbReference type="EMBL" id="JU980664">
    <property type="protein sequence ID" value="AFJ69727.1"/>
    <property type="molecule type" value="mRNA"/>
</dbReference>
<reference evidence="1" key="1">
    <citation type="journal article" date="2012" name="Bioengineered">
        <title>Additional insights into the genome of the oleaginous model alga Nannochloropsis gaditana.</title>
        <authorList>
            <person name="Jinkerson R.E."/>
            <person name="Radakovits R."/>
            <person name="Posewitz M.C."/>
        </authorList>
    </citation>
    <scope>NUCLEOTIDE SEQUENCE</scope>
    <source>
        <strain evidence="1">CCMP526</strain>
    </source>
</reference>
<feature type="non-terminal residue" evidence="1">
    <location>
        <position position="1"/>
    </location>
</feature>
<feature type="non-terminal residue" evidence="1">
    <location>
        <position position="76"/>
    </location>
</feature>
<sequence>IRPVLLELVGSKSIALEVLGVLTLDRIQLPGGGAFCEKGCFEKFREGIQPPLQILGVHVEVVDRILGGRVGVATSS</sequence>